<dbReference type="Proteomes" id="UP000000768">
    <property type="component" value="Chromosome 4"/>
</dbReference>
<dbReference type="InParanoid" id="A0A1Z5RPS8"/>
<reference evidence="2 3" key="1">
    <citation type="journal article" date="2009" name="Nature">
        <title>The Sorghum bicolor genome and the diversification of grasses.</title>
        <authorList>
            <person name="Paterson A.H."/>
            <person name="Bowers J.E."/>
            <person name="Bruggmann R."/>
            <person name="Dubchak I."/>
            <person name="Grimwood J."/>
            <person name="Gundlach H."/>
            <person name="Haberer G."/>
            <person name="Hellsten U."/>
            <person name="Mitros T."/>
            <person name="Poliakov A."/>
            <person name="Schmutz J."/>
            <person name="Spannagl M."/>
            <person name="Tang H."/>
            <person name="Wang X."/>
            <person name="Wicker T."/>
            <person name="Bharti A.K."/>
            <person name="Chapman J."/>
            <person name="Feltus F.A."/>
            <person name="Gowik U."/>
            <person name="Grigoriev I.V."/>
            <person name="Lyons E."/>
            <person name="Maher C.A."/>
            <person name="Martis M."/>
            <person name="Narechania A."/>
            <person name="Otillar R.P."/>
            <person name="Penning B.W."/>
            <person name="Salamov A.A."/>
            <person name="Wang Y."/>
            <person name="Zhang L."/>
            <person name="Carpita N.C."/>
            <person name="Freeling M."/>
            <person name="Gingle A.R."/>
            <person name="Hash C.T."/>
            <person name="Keller B."/>
            <person name="Klein P."/>
            <person name="Kresovich S."/>
            <person name="McCann M.C."/>
            <person name="Ming R."/>
            <person name="Peterson D.G."/>
            <person name="Mehboob-ur-Rahman"/>
            <person name="Ware D."/>
            <person name="Westhoff P."/>
            <person name="Mayer K.F."/>
            <person name="Messing J."/>
            <person name="Rokhsar D.S."/>
        </authorList>
    </citation>
    <scope>NUCLEOTIDE SEQUENCE [LARGE SCALE GENOMIC DNA]</scope>
    <source>
        <strain evidence="3">cv. BTx623</strain>
    </source>
</reference>
<dbReference type="EMBL" id="CM000763">
    <property type="protein sequence ID" value="OQU85549.1"/>
    <property type="molecule type" value="Genomic_DNA"/>
</dbReference>
<evidence type="ECO:0000313" key="3">
    <source>
        <dbReference type="Proteomes" id="UP000000768"/>
    </source>
</evidence>
<dbReference type="AlphaFoldDB" id="A0A1Z5RPS8"/>
<reference evidence="3" key="2">
    <citation type="journal article" date="2018" name="Plant J.">
        <title>The Sorghum bicolor reference genome: improved assembly, gene annotations, a transcriptome atlas, and signatures of genome organization.</title>
        <authorList>
            <person name="McCormick R.F."/>
            <person name="Truong S.K."/>
            <person name="Sreedasyam A."/>
            <person name="Jenkins J."/>
            <person name="Shu S."/>
            <person name="Sims D."/>
            <person name="Kennedy M."/>
            <person name="Amirebrahimi M."/>
            <person name="Weers B.D."/>
            <person name="McKinley B."/>
            <person name="Mattison A."/>
            <person name="Morishige D.T."/>
            <person name="Grimwood J."/>
            <person name="Schmutz J."/>
            <person name="Mullet J.E."/>
        </authorList>
    </citation>
    <scope>NUCLEOTIDE SEQUENCE [LARGE SCALE GENOMIC DNA]</scope>
    <source>
        <strain evidence="3">cv. BTx623</strain>
    </source>
</reference>
<keyword evidence="3" id="KW-1185">Reference proteome</keyword>
<feature type="compositionally biased region" description="Basic and acidic residues" evidence="1">
    <location>
        <begin position="76"/>
        <end position="99"/>
    </location>
</feature>
<feature type="region of interest" description="Disordered" evidence="1">
    <location>
        <begin position="68"/>
        <end position="99"/>
    </location>
</feature>
<accession>A0A1Z5RPS8</accession>
<sequence length="99" mass="10810">MWSESVWGAREYCVIPVAKLVGTAKIFPSGVESVEVELTHPEIRAARGPPPHSGPCVAMHKLLVLRGSRRVPSSSSEREAPADAIHELRPASRDSEEEK</sequence>
<organism evidence="2 3">
    <name type="scientific">Sorghum bicolor</name>
    <name type="common">Sorghum</name>
    <name type="synonym">Sorghum vulgare</name>
    <dbReference type="NCBI Taxonomy" id="4558"/>
    <lineage>
        <taxon>Eukaryota</taxon>
        <taxon>Viridiplantae</taxon>
        <taxon>Streptophyta</taxon>
        <taxon>Embryophyta</taxon>
        <taxon>Tracheophyta</taxon>
        <taxon>Spermatophyta</taxon>
        <taxon>Magnoliopsida</taxon>
        <taxon>Liliopsida</taxon>
        <taxon>Poales</taxon>
        <taxon>Poaceae</taxon>
        <taxon>PACMAD clade</taxon>
        <taxon>Panicoideae</taxon>
        <taxon>Andropogonodae</taxon>
        <taxon>Andropogoneae</taxon>
        <taxon>Sorghinae</taxon>
        <taxon>Sorghum</taxon>
    </lineage>
</organism>
<proteinExistence type="predicted"/>
<evidence type="ECO:0000256" key="1">
    <source>
        <dbReference type="SAM" id="MobiDB-lite"/>
    </source>
</evidence>
<gene>
    <name evidence="2" type="ORF">SORBI_3004G267650</name>
</gene>
<dbReference type="Gramene" id="OQU85549">
    <property type="protein sequence ID" value="OQU85549"/>
    <property type="gene ID" value="SORBI_3004G267650"/>
</dbReference>
<protein>
    <submittedName>
        <fullName evidence="2">Uncharacterized protein</fullName>
    </submittedName>
</protein>
<evidence type="ECO:0000313" key="2">
    <source>
        <dbReference type="EMBL" id="OQU85549.1"/>
    </source>
</evidence>
<name>A0A1Z5RPS8_SORBI</name>